<sequence length="149" mass="15899">MIGAPRGASYAVPSTPREEASTATTPASVRCNSANLQPRVVVRHTEGRARHYAATPRREASHDKPAGDDPHWDSRPGLPNSRACRRGPTRTPPSKQSGNVSTASCDSNHAPETCVRAVPESLSAVDPLSWSTHPIQLHPGRMSCPVTPP</sequence>
<proteinExistence type="predicted"/>
<feature type="compositionally biased region" description="Polar residues" evidence="1">
    <location>
        <begin position="21"/>
        <end position="36"/>
    </location>
</feature>
<dbReference type="RefSeq" id="XP_007715359.1">
    <property type="nucleotide sequence ID" value="XM_007717169.1"/>
</dbReference>
<keyword evidence="3" id="KW-1185">Reference proteome</keyword>
<evidence type="ECO:0000256" key="1">
    <source>
        <dbReference type="SAM" id="MobiDB-lite"/>
    </source>
</evidence>
<dbReference type="AlphaFoldDB" id="W6XYD9"/>
<gene>
    <name evidence="2" type="ORF">COCCADRAFT_39422</name>
</gene>
<dbReference type="KEGG" id="bze:COCCADRAFT_39422"/>
<dbReference type="EMBL" id="KI964705">
    <property type="protein sequence ID" value="EUC30315.1"/>
    <property type="molecule type" value="Genomic_DNA"/>
</dbReference>
<evidence type="ECO:0000313" key="3">
    <source>
        <dbReference type="Proteomes" id="UP000053841"/>
    </source>
</evidence>
<dbReference type="Proteomes" id="UP000053841">
    <property type="component" value="Unassembled WGS sequence"/>
</dbReference>
<evidence type="ECO:0000313" key="2">
    <source>
        <dbReference type="EMBL" id="EUC30315.1"/>
    </source>
</evidence>
<accession>W6XYD9</accession>
<feature type="region of interest" description="Disordered" evidence="1">
    <location>
        <begin position="1"/>
        <end position="109"/>
    </location>
</feature>
<reference evidence="2 3" key="1">
    <citation type="journal article" date="2013" name="PLoS Genet.">
        <title>Comparative genome structure, secondary metabolite, and effector coding capacity across Cochliobolus pathogens.</title>
        <authorList>
            <person name="Condon B.J."/>
            <person name="Leng Y."/>
            <person name="Wu D."/>
            <person name="Bushley K.E."/>
            <person name="Ohm R.A."/>
            <person name="Otillar R."/>
            <person name="Martin J."/>
            <person name="Schackwitz W."/>
            <person name="Grimwood J."/>
            <person name="MohdZainudin N."/>
            <person name="Xue C."/>
            <person name="Wang R."/>
            <person name="Manning V.A."/>
            <person name="Dhillon B."/>
            <person name="Tu Z.J."/>
            <person name="Steffenson B.J."/>
            <person name="Salamov A."/>
            <person name="Sun H."/>
            <person name="Lowry S."/>
            <person name="LaButti K."/>
            <person name="Han J."/>
            <person name="Copeland A."/>
            <person name="Lindquist E."/>
            <person name="Barry K."/>
            <person name="Schmutz J."/>
            <person name="Baker S.E."/>
            <person name="Ciuffetti L.M."/>
            <person name="Grigoriev I.V."/>
            <person name="Zhong S."/>
            <person name="Turgeon B.G."/>
        </authorList>
    </citation>
    <scope>NUCLEOTIDE SEQUENCE [LARGE SCALE GENOMIC DNA]</scope>
    <source>
        <strain evidence="2 3">26-R-13</strain>
    </source>
</reference>
<name>W6XYD9_COCC2</name>
<dbReference type="GeneID" id="19148997"/>
<protein>
    <submittedName>
        <fullName evidence="2">Uncharacterized protein</fullName>
    </submittedName>
</protein>
<dbReference type="HOGENOM" id="CLU_119609_0_0_1"/>
<feature type="compositionally biased region" description="Polar residues" evidence="1">
    <location>
        <begin position="92"/>
        <end position="107"/>
    </location>
</feature>
<feature type="compositionally biased region" description="Basic and acidic residues" evidence="1">
    <location>
        <begin position="56"/>
        <end position="74"/>
    </location>
</feature>
<dbReference type="OrthoDB" id="10335467at2759"/>
<organism evidence="2 3">
    <name type="scientific">Cochliobolus carbonum (strain 26-R-13)</name>
    <name type="common">Maize leaf spot fungus</name>
    <name type="synonym">Bipolaris zeicola</name>
    <dbReference type="NCBI Taxonomy" id="930089"/>
    <lineage>
        <taxon>Eukaryota</taxon>
        <taxon>Fungi</taxon>
        <taxon>Dikarya</taxon>
        <taxon>Ascomycota</taxon>
        <taxon>Pezizomycotina</taxon>
        <taxon>Dothideomycetes</taxon>
        <taxon>Pleosporomycetidae</taxon>
        <taxon>Pleosporales</taxon>
        <taxon>Pleosporineae</taxon>
        <taxon>Pleosporaceae</taxon>
        <taxon>Bipolaris</taxon>
    </lineage>
</organism>